<dbReference type="InterPro" id="IPR044005">
    <property type="entry name" value="DZR_2"/>
</dbReference>
<evidence type="ECO:0000256" key="1">
    <source>
        <dbReference type="ARBA" id="ARBA00008007"/>
    </source>
</evidence>
<evidence type="ECO:0000259" key="2">
    <source>
        <dbReference type="Pfam" id="PF18912"/>
    </source>
</evidence>
<dbReference type="Gene3D" id="3.40.50.2020">
    <property type="match status" value="1"/>
</dbReference>
<dbReference type="InterPro" id="IPR000836">
    <property type="entry name" value="PRTase_dom"/>
</dbReference>
<sequence>MKEKLMGIFFPKVCPLCERVIKSSGDVCEKCDISKFLIGRNRCYKCGKPLKGNDEILCGDCRKINHTFEKGVAVFEYKEEMKESVYRFKYGNQKAYGDFYGKIAAEKYGELLKRWQIDKIIPVPMYDKKKQKRGYNQAEEFGNRLGFYTGIETDNKSLIRIKDTIPQKGLSNEQRKMNMSDAFAVDVEKISNYKNVLLVDDIYTTGSTIDACSKILIMAGVEKVYFVCIATGMDK</sequence>
<dbReference type="Proteomes" id="UP000597877">
    <property type="component" value="Unassembled WGS sequence"/>
</dbReference>
<proteinExistence type="inferred from homology"/>
<name>A0ABR7F4S3_9FIRM</name>
<evidence type="ECO:0000313" key="4">
    <source>
        <dbReference type="Proteomes" id="UP000597877"/>
    </source>
</evidence>
<organism evidence="3 4">
    <name type="scientific">Eubacterium segne</name>
    <dbReference type="NCBI Taxonomy" id="2763045"/>
    <lineage>
        <taxon>Bacteria</taxon>
        <taxon>Bacillati</taxon>
        <taxon>Bacillota</taxon>
        <taxon>Clostridia</taxon>
        <taxon>Eubacteriales</taxon>
        <taxon>Eubacteriaceae</taxon>
        <taxon>Eubacterium</taxon>
    </lineage>
</organism>
<reference evidence="3 4" key="1">
    <citation type="submission" date="2020-08" db="EMBL/GenBank/DDBJ databases">
        <title>Genome public.</title>
        <authorList>
            <person name="Liu C."/>
            <person name="Sun Q."/>
        </authorList>
    </citation>
    <scope>NUCLEOTIDE SEQUENCE [LARGE SCALE GENOMIC DNA]</scope>
    <source>
        <strain evidence="3 4">BX4</strain>
    </source>
</reference>
<accession>A0ABR7F4S3</accession>
<dbReference type="RefSeq" id="WP_021952243.1">
    <property type="nucleotide sequence ID" value="NZ_JACOOZ010000008.1"/>
</dbReference>
<dbReference type="InterPro" id="IPR051910">
    <property type="entry name" value="ComF/GntX_DNA_util-trans"/>
</dbReference>
<dbReference type="PANTHER" id="PTHR47505">
    <property type="entry name" value="DNA UTILIZATION PROTEIN YHGH"/>
    <property type="match status" value="1"/>
</dbReference>
<gene>
    <name evidence="3" type="ORF">H8S00_11605</name>
</gene>
<dbReference type="Pfam" id="PF18912">
    <property type="entry name" value="DZR_2"/>
    <property type="match status" value="1"/>
</dbReference>
<feature type="domain" description="Double zinc ribbon" evidence="2">
    <location>
        <begin position="7"/>
        <end position="62"/>
    </location>
</feature>
<dbReference type="EMBL" id="JACOOZ010000008">
    <property type="protein sequence ID" value="MBC5668615.1"/>
    <property type="molecule type" value="Genomic_DNA"/>
</dbReference>
<dbReference type="SUPFAM" id="SSF53271">
    <property type="entry name" value="PRTase-like"/>
    <property type="match status" value="1"/>
</dbReference>
<comment type="caution">
    <text evidence="3">The sequence shown here is derived from an EMBL/GenBank/DDBJ whole genome shotgun (WGS) entry which is preliminary data.</text>
</comment>
<dbReference type="PANTHER" id="PTHR47505:SF1">
    <property type="entry name" value="DNA UTILIZATION PROTEIN YHGH"/>
    <property type="match status" value="1"/>
</dbReference>
<evidence type="ECO:0000313" key="3">
    <source>
        <dbReference type="EMBL" id="MBC5668615.1"/>
    </source>
</evidence>
<dbReference type="CDD" id="cd06223">
    <property type="entry name" value="PRTases_typeI"/>
    <property type="match status" value="1"/>
</dbReference>
<keyword evidence="4" id="KW-1185">Reference proteome</keyword>
<comment type="similarity">
    <text evidence="1">Belongs to the ComF/GntX family.</text>
</comment>
<dbReference type="InterPro" id="IPR029057">
    <property type="entry name" value="PRTase-like"/>
</dbReference>
<protein>
    <submittedName>
        <fullName evidence="3">ComF family protein</fullName>
    </submittedName>
</protein>